<dbReference type="InterPro" id="IPR002491">
    <property type="entry name" value="ABC_transptr_periplasmic_BD"/>
</dbReference>
<evidence type="ECO:0000313" key="4">
    <source>
        <dbReference type="Proteomes" id="UP000000852"/>
    </source>
</evidence>
<sequence>MQRSFTDQLGRTIQVDYPPKRIISLVPSQTELLFDLGLDTEVVGITKFCIHPIAQFASKIKVGGTKKLNLDLIRDLKPDLIIGNKEENEQLQIEALMEEFPVWMSDIYTLEDAKAAIAHIGALVNREPEAAYLVHLISAGFNDLQTLALQHGIDKSVAYLIWREPYMLAGPDTFIDHLLTLNGLRNVIKQNRYPETDLENLGLLKPDLVFLSSEPYPFKETHLEEIKKAMPAARVMLVDGEMFSWYGSRLVKAVQYLFQLQAEITGPARPGRGSEL</sequence>
<dbReference type="RefSeq" id="WP_015808890.1">
    <property type="nucleotide sequence ID" value="NC_013061.1"/>
</dbReference>
<dbReference type="Pfam" id="PF01497">
    <property type="entry name" value="Peripla_BP_2"/>
    <property type="match status" value="1"/>
</dbReference>
<dbReference type="InterPro" id="IPR050902">
    <property type="entry name" value="ABC_Transporter_SBP"/>
</dbReference>
<dbReference type="OrthoDB" id="9816357at2"/>
<dbReference type="InterPro" id="IPR054828">
    <property type="entry name" value="Vit_B12_bind_prot"/>
</dbReference>
<dbReference type="EMBL" id="CP001681">
    <property type="protein sequence ID" value="ACU05281.1"/>
    <property type="molecule type" value="Genomic_DNA"/>
</dbReference>
<dbReference type="PANTHER" id="PTHR30535:SF35">
    <property type="entry name" value="PERIPLASMIC BINDING PROTEIN"/>
    <property type="match status" value="1"/>
</dbReference>
<evidence type="ECO:0000313" key="3">
    <source>
        <dbReference type="EMBL" id="ACU05281.1"/>
    </source>
</evidence>
<proteinExistence type="predicted"/>
<reference evidence="3 4" key="1">
    <citation type="journal article" date="2009" name="Stand. Genomic Sci.">
        <title>Complete genome sequence of Pedobacter heparinus type strain (HIM 762-3).</title>
        <authorList>
            <person name="Han C."/>
            <person name="Spring S."/>
            <person name="Lapidus A."/>
            <person name="Del Rio T.G."/>
            <person name="Tice H."/>
            <person name="Copeland A."/>
            <person name="Cheng J.F."/>
            <person name="Lucas S."/>
            <person name="Chen F."/>
            <person name="Nolan M."/>
            <person name="Bruce D."/>
            <person name="Goodwin L."/>
            <person name="Pitluck S."/>
            <person name="Ivanova N."/>
            <person name="Mavromatis K."/>
            <person name="Mikhailova N."/>
            <person name="Pati A."/>
            <person name="Chen A."/>
            <person name="Palaniappan K."/>
            <person name="Land M."/>
            <person name="Hauser L."/>
            <person name="Chang Y.J."/>
            <person name="Jeffries C.C."/>
            <person name="Saunders E."/>
            <person name="Chertkov O."/>
            <person name="Brettin T."/>
            <person name="Goker M."/>
            <person name="Rohde M."/>
            <person name="Bristow J."/>
            <person name="Eisen J.A."/>
            <person name="Markowitz V."/>
            <person name="Hugenholtz P."/>
            <person name="Kyrpides N.C."/>
            <person name="Klenk H.P."/>
            <person name="Detter J.C."/>
        </authorList>
    </citation>
    <scope>NUCLEOTIDE SEQUENCE [LARGE SCALE GENOMIC DNA]</scope>
    <source>
        <strain evidence="4">ATCC 13125 / DSM 2366 / CIP 104194 / JCM 7457 / NBRC 12017 / NCIMB 9290 / NRRL B-14731 / HIM 762-3</strain>
    </source>
</reference>
<evidence type="ECO:0000259" key="2">
    <source>
        <dbReference type="PROSITE" id="PS50983"/>
    </source>
</evidence>
<dbReference type="HOGENOM" id="CLU_038034_2_7_10"/>
<protein>
    <submittedName>
        <fullName evidence="3">Periplasmic binding protein</fullName>
    </submittedName>
</protein>
<keyword evidence="4" id="KW-1185">Reference proteome</keyword>
<gene>
    <name evidence="3" type="ordered locus">Phep_3084</name>
</gene>
<dbReference type="AlphaFoldDB" id="C6Y356"/>
<organism evidence="3 4">
    <name type="scientific">Pedobacter heparinus (strain ATCC 13125 / DSM 2366 / CIP 104194 / JCM 7457 / NBRC 12017 / NCIMB 9290 / NRRL B-14731 / HIM 762-3)</name>
    <dbReference type="NCBI Taxonomy" id="485917"/>
    <lineage>
        <taxon>Bacteria</taxon>
        <taxon>Pseudomonadati</taxon>
        <taxon>Bacteroidota</taxon>
        <taxon>Sphingobacteriia</taxon>
        <taxon>Sphingobacteriales</taxon>
        <taxon>Sphingobacteriaceae</taxon>
        <taxon>Pedobacter</taxon>
    </lineage>
</organism>
<dbReference type="STRING" id="485917.Phep_3084"/>
<dbReference type="SUPFAM" id="SSF53807">
    <property type="entry name" value="Helical backbone' metal receptor"/>
    <property type="match status" value="1"/>
</dbReference>
<name>C6Y356_PEDHD</name>
<keyword evidence="1" id="KW-0732">Signal</keyword>
<dbReference type="eggNOG" id="COG0614">
    <property type="taxonomic scope" value="Bacteria"/>
</dbReference>
<dbReference type="Proteomes" id="UP000000852">
    <property type="component" value="Chromosome"/>
</dbReference>
<dbReference type="PANTHER" id="PTHR30535">
    <property type="entry name" value="VITAMIN B12-BINDING PROTEIN"/>
    <property type="match status" value="1"/>
</dbReference>
<dbReference type="KEGG" id="phe:Phep_3084"/>
<dbReference type="NCBIfam" id="NF038402">
    <property type="entry name" value="TroA_like"/>
    <property type="match status" value="1"/>
</dbReference>
<dbReference type="Gene3D" id="3.40.50.1980">
    <property type="entry name" value="Nitrogenase molybdenum iron protein domain"/>
    <property type="match status" value="2"/>
</dbReference>
<feature type="domain" description="Fe/B12 periplasmic-binding" evidence="2">
    <location>
        <begin position="21"/>
        <end position="268"/>
    </location>
</feature>
<dbReference type="PROSITE" id="PS50983">
    <property type="entry name" value="FE_B12_PBP"/>
    <property type="match status" value="1"/>
</dbReference>
<evidence type="ECO:0000256" key="1">
    <source>
        <dbReference type="ARBA" id="ARBA00022729"/>
    </source>
</evidence>
<accession>C6Y356</accession>